<name>A0A8J4B3W5_9CHLO</name>
<dbReference type="PANTHER" id="PTHR38360">
    <property type="entry name" value="OS03G0120000 PROTEIN"/>
    <property type="match status" value="1"/>
</dbReference>
<feature type="non-terminal residue" evidence="3">
    <location>
        <position position="546"/>
    </location>
</feature>
<feature type="transmembrane region" description="Helical" evidence="1">
    <location>
        <begin position="524"/>
        <end position="545"/>
    </location>
</feature>
<comment type="caution">
    <text evidence="3">The sequence shown here is derived from an EMBL/GenBank/DDBJ whole genome shotgun (WGS) entry which is preliminary data.</text>
</comment>
<keyword evidence="4" id="KW-1185">Reference proteome</keyword>
<dbReference type="PANTHER" id="PTHR38360:SF1">
    <property type="entry name" value="F12P19.7"/>
    <property type="match status" value="1"/>
</dbReference>
<evidence type="ECO:0000256" key="1">
    <source>
        <dbReference type="SAM" id="Phobius"/>
    </source>
</evidence>
<evidence type="ECO:0000313" key="3">
    <source>
        <dbReference type="EMBL" id="GIL53172.1"/>
    </source>
</evidence>
<organism evidence="3 4">
    <name type="scientific">Volvox africanus</name>
    <dbReference type="NCBI Taxonomy" id="51714"/>
    <lineage>
        <taxon>Eukaryota</taxon>
        <taxon>Viridiplantae</taxon>
        <taxon>Chlorophyta</taxon>
        <taxon>core chlorophytes</taxon>
        <taxon>Chlorophyceae</taxon>
        <taxon>CS clade</taxon>
        <taxon>Chlamydomonadales</taxon>
        <taxon>Volvocaceae</taxon>
        <taxon>Volvox</taxon>
    </lineage>
</organism>
<sequence>IFLDTMAAPGSLLLLALATCLGAALAIPVRNVADCVSENLLNAVGSVYPSMHQIQQQAIQEKTTVTIAQNFEITYASTYKIVNITKNDTTETYVLYQCGTAAPKLADLGLPSGTKTFSVPLRAVNAADTTVLNFMKLLGVQDRIAYVTQYAVDPCMQLLSSQQCGNRSSRNVVAQAVDATFDFDKDASDPTAIMFTATADFGPLHGAEYVKYVSVFFNREAVANKLFSSIFDSYNELSDFVFSYLEKNSVSLRPVVAWLYYQAAYPPEDPEQIQIKFHSFRKQYTMDAGGVLPDLDQLKATFANGSTVTVNSADNLVLYNLSEPATKKALEDILENVDIVIDESYVKGDAAKYTVDSFLKRYGLTSPSAAQLKFLRNKALLRLDGTSTPNGYTAWWEEALARPDVVLHDLVALINPAILAAANDSTAPRLIRSLFPPSTDVPSTNTNTTTMTTTTTTTTTTNGLTILTADNCPSKQCGAAASPICPPVYLDCNGKLVVASEAQPCGPTKCLNKDSGGAAGRAAVVHWMLLSLIAMAVIALVDSWCL</sequence>
<dbReference type="EMBL" id="BNCO01000014">
    <property type="protein sequence ID" value="GIL53172.1"/>
    <property type="molecule type" value="Genomic_DNA"/>
</dbReference>
<gene>
    <name evidence="3" type="ORF">Vafri_8855</name>
</gene>
<accession>A0A8J4B3W5</accession>
<protein>
    <recommendedName>
        <fullName evidence="5">Secreted protein</fullName>
    </recommendedName>
</protein>
<keyword evidence="2" id="KW-0732">Signal</keyword>
<feature type="chain" id="PRO_5035322058" description="Secreted protein" evidence="2">
    <location>
        <begin position="27"/>
        <end position="546"/>
    </location>
</feature>
<evidence type="ECO:0008006" key="5">
    <source>
        <dbReference type="Google" id="ProtNLM"/>
    </source>
</evidence>
<feature type="signal peptide" evidence="2">
    <location>
        <begin position="1"/>
        <end position="26"/>
    </location>
</feature>
<proteinExistence type="predicted"/>
<evidence type="ECO:0000256" key="2">
    <source>
        <dbReference type="SAM" id="SignalP"/>
    </source>
</evidence>
<evidence type="ECO:0000313" key="4">
    <source>
        <dbReference type="Proteomes" id="UP000747399"/>
    </source>
</evidence>
<dbReference type="Proteomes" id="UP000747399">
    <property type="component" value="Unassembled WGS sequence"/>
</dbReference>
<keyword evidence="1" id="KW-0472">Membrane</keyword>
<keyword evidence="1" id="KW-0812">Transmembrane</keyword>
<dbReference type="AlphaFoldDB" id="A0A8J4B3W5"/>
<keyword evidence="1" id="KW-1133">Transmembrane helix</keyword>
<reference evidence="3" key="1">
    <citation type="journal article" date="2021" name="Proc. Natl. Acad. Sci. U.S.A.">
        <title>Three genomes in the algal genus Volvox reveal the fate of a haploid sex-determining region after a transition to homothallism.</title>
        <authorList>
            <person name="Yamamoto K."/>
            <person name="Hamaji T."/>
            <person name="Kawai-Toyooka H."/>
            <person name="Matsuzaki R."/>
            <person name="Takahashi F."/>
            <person name="Nishimura Y."/>
            <person name="Kawachi M."/>
            <person name="Noguchi H."/>
            <person name="Minakuchi Y."/>
            <person name="Umen J.G."/>
            <person name="Toyoda A."/>
            <person name="Nozaki H."/>
        </authorList>
    </citation>
    <scope>NUCLEOTIDE SEQUENCE</scope>
    <source>
        <strain evidence="3">NIES-3780</strain>
    </source>
</reference>